<proteinExistence type="predicted"/>
<dbReference type="Proteomes" id="UP000694872">
    <property type="component" value="Unplaced"/>
</dbReference>
<dbReference type="RefSeq" id="XP_013162042.1">
    <property type="nucleotide sequence ID" value="XM_013306588.1"/>
</dbReference>
<evidence type="ECO:0000313" key="1">
    <source>
        <dbReference type="RefSeq" id="XP_013162042.1"/>
    </source>
</evidence>
<dbReference type="AlphaFoldDB" id="A0AAJ6YZH1"/>
<sequence length="186" mass="21116">MAESNFRPHGMDLVRFLSHKPWFNWPQATRDRLQRANILNEDTNPDDNQDDAVTVNNDDMNVETAKRSAVATVWNGSRRRRQPTPALGVLNDMDNFFDFLRDNLDGLNSIPSHQRSNTFHETPNVLQIPAGASGTGSGMRRLQALRPLRPAGHIRSYNRRSFVESEEYPGANNHDPGLLWTGLGRR</sequence>
<accession>A0AAJ6YZH1</accession>
<dbReference type="KEGG" id="pxu:106113718"/>
<gene>
    <name evidence="1" type="primary">LOC106113718</name>
</gene>
<organism evidence="1">
    <name type="scientific">Papilio xuthus</name>
    <name type="common">Asian swallowtail butterfly</name>
    <dbReference type="NCBI Taxonomy" id="66420"/>
    <lineage>
        <taxon>Eukaryota</taxon>
        <taxon>Metazoa</taxon>
        <taxon>Ecdysozoa</taxon>
        <taxon>Arthropoda</taxon>
        <taxon>Hexapoda</taxon>
        <taxon>Insecta</taxon>
        <taxon>Pterygota</taxon>
        <taxon>Neoptera</taxon>
        <taxon>Endopterygota</taxon>
        <taxon>Lepidoptera</taxon>
        <taxon>Glossata</taxon>
        <taxon>Ditrysia</taxon>
        <taxon>Papilionoidea</taxon>
        <taxon>Papilionidae</taxon>
        <taxon>Papilioninae</taxon>
        <taxon>Papilio</taxon>
    </lineage>
</organism>
<name>A0AAJ6YZH1_PAPXU</name>
<protein>
    <submittedName>
        <fullName evidence="1">Uncharacterized protein LOC106113718</fullName>
    </submittedName>
</protein>
<dbReference type="GeneID" id="106113718"/>
<reference evidence="1" key="1">
    <citation type="submission" date="2025-08" db="UniProtKB">
        <authorList>
            <consortium name="RefSeq"/>
        </authorList>
    </citation>
    <scope>IDENTIFICATION</scope>
</reference>